<proteinExistence type="predicted"/>
<protein>
    <submittedName>
        <fullName evidence="1">Uncharacterized protein</fullName>
    </submittedName>
</protein>
<dbReference type="EMBL" id="PP780467">
    <property type="protein sequence ID" value="XBN74685.1"/>
    <property type="molecule type" value="Genomic_DNA"/>
</dbReference>
<evidence type="ECO:0000313" key="1">
    <source>
        <dbReference type="EMBL" id="XBN74685.1"/>
    </source>
</evidence>
<reference evidence="1" key="1">
    <citation type="submission" date="2024-05" db="EMBL/GenBank/DDBJ databases">
        <authorList>
            <person name="Kwon M."/>
            <person name="Moon K."/>
        </authorList>
    </citation>
    <scope>NUCLEOTIDE SEQUENCE</scope>
</reference>
<sequence length="75" mass="8237">MNDIEKRARELLAQVTQMNDIEERARELLAQAHRVDTPKSQKAKCLESGTIHPADVPAIRAIIAALLVSEGCKSS</sequence>
<organism evidence="1">
    <name type="scientific">Xanthomonas phage MK21</name>
    <dbReference type="NCBI Taxonomy" id="3148942"/>
    <lineage>
        <taxon>Viruses</taxon>
        <taxon>Duplodnaviria</taxon>
        <taxon>Heunggongvirae</taxon>
        <taxon>Uroviricota</taxon>
        <taxon>Caudoviricetes</taxon>
    </lineage>
</organism>
<reference evidence="1" key="2">
    <citation type="submission" date="2024-06" db="EMBL/GenBank/DDBJ databases">
        <title>Novel bacteriophage MK21 infecting Xanthomonas citri.</title>
        <authorList>
            <person name="Song S.-H."/>
            <person name="Lee A.H."/>
            <person name="Choi K.-M."/>
            <person name="Oh D."/>
            <person name="Park J.-G."/>
        </authorList>
    </citation>
    <scope>NUCLEOTIDE SEQUENCE</scope>
</reference>
<name>A0AAU7J8I2_9CAUD</name>
<accession>A0AAU7J8I2</accession>